<dbReference type="EMBL" id="KZ613938">
    <property type="protein sequence ID" value="PMD47019.1"/>
    <property type="molecule type" value="Genomic_DNA"/>
</dbReference>
<accession>A0A2J6S8C9</accession>
<reference evidence="2 3" key="1">
    <citation type="submission" date="2016-04" db="EMBL/GenBank/DDBJ databases">
        <title>A degradative enzymes factory behind the ericoid mycorrhizal symbiosis.</title>
        <authorList>
            <consortium name="DOE Joint Genome Institute"/>
            <person name="Martino E."/>
            <person name="Morin E."/>
            <person name="Grelet G."/>
            <person name="Kuo A."/>
            <person name="Kohler A."/>
            <person name="Daghino S."/>
            <person name="Barry K."/>
            <person name="Choi C."/>
            <person name="Cichocki N."/>
            <person name="Clum A."/>
            <person name="Copeland A."/>
            <person name="Hainaut M."/>
            <person name="Haridas S."/>
            <person name="Labutti K."/>
            <person name="Lindquist E."/>
            <person name="Lipzen A."/>
            <person name="Khouja H.-R."/>
            <person name="Murat C."/>
            <person name="Ohm R."/>
            <person name="Olson A."/>
            <person name="Spatafora J."/>
            <person name="Veneault-Fourrey C."/>
            <person name="Henrissat B."/>
            <person name="Grigoriev I."/>
            <person name="Martin F."/>
            <person name="Perotto S."/>
        </authorList>
    </citation>
    <scope>NUCLEOTIDE SEQUENCE [LARGE SCALE GENOMIC DNA]</scope>
    <source>
        <strain evidence="2 3">F</strain>
    </source>
</reference>
<dbReference type="Pfam" id="PF06985">
    <property type="entry name" value="HET"/>
    <property type="match status" value="1"/>
</dbReference>
<dbReference type="Proteomes" id="UP000235786">
    <property type="component" value="Unassembled WGS sequence"/>
</dbReference>
<evidence type="ECO:0000313" key="3">
    <source>
        <dbReference type="Proteomes" id="UP000235786"/>
    </source>
</evidence>
<dbReference type="InterPro" id="IPR010730">
    <property type="entry name" value="HET"/>
</dbReference>
<keyword evidence="3" id="KW-1185">Reference proteome</keyword>
<protein>
    <submittedName>
        <fullName evidence="2">HET-domain-containing protein</fullName>
    </submittedName>
</protein>
<dbReference type="STRING" id="1149755.A0A2J6S8C9"/>
<organism evidence="2 3">
    <name type="scientific">Hyaloscypha variabilis (strain UAMH 11265 / GT02V1 / F)</name>
    <name type="common">Meliniomyces variabilis</name>
    <dbReference type="NCBI Taxonomy" id="1149755"/>
    <lineage>
        <taxon>Eukaryota</taxon>
        <taxon>Fungi</taxon>
        <taxon>Dikarya</taxon>
        <taxon>Ascomycota</taxon>
        <taxon>Pezizomycotina</taxon>
        <taxon>Leotiomycetes</taxon>
        <taxon>Helotiales</taxon>
        <taxon>Hyaloscyphaceae</taxon>
        <taxon>Hyaloscypha</taxon>
        <taxon>Hyaloscypha variabilis</taxon>
    </lineage>
</organism>
<sequence>MWLQKCLQEHRESCPRNPATALLPSRVIDVGPAEGFQAPYIHVSKANETGEWAILSHCWGQKIGYVTTSANLHSGLGSLQHDALPATINDAIKITRDMGLRYLWVDSICIVQGSDIEAHADWMVESSRMRDYYKNSVVCIAIDDAASDEEGFLGHTRPAEVRIPVSTQYCPQDTDAPSTLYIGTDIAHWTSMMDYRPILSSRGWTLQEEVLTPRTLHFTAKQLVWECQRHQSYESNMTAQSWPMNDSFHEMPKRYFLVPDFGRNYILSSDYPFIAKVLDPGDRWISMVINYTKRSLTVQSDWLVAIGGLAQELQAQSGYNYCAGIWAEDIHRGLLWRLYGLGQTPKSYIAPSWSWAAL</sequence>
<feature type="domain" description="Heterokaryon incompatibility" evidence="1">
    <location>
        <begin position="52"/>
        <end position="208"/>
    </location>
</feature>
<dbReference type="PANTHER" id="PTHR33112:SF16">
    <property type="entry name" value="HETEROKARYON INCOMPATIBILITY DOMAIN-CONTAINING PROTEIN"/>
    <property type="match status" value="1"/>
</dbReference>
<dbReference type="AlphaFoldDB" id="A0A2J6S8C9"/>
<gene>
    <name evidence="2" type="ORF">L207DRAFT_415396</name>
</gene>
<dbReference type="OrthoDB" id="5362512at2759"/>
<evidence type="ECO:0000313" key="2">
    <source>
        <dbReference type="EMBL" id="PMD47019.1"/>
    </source>
</evidence>
<name>A0A2J6S8C9_HYAVF</name>
<evidence type="ECO:0000259" key="1">
    <source>
        <dbReference type="Pfam" id="PF06985"/>
    </source>
</evidence>
<dbReference type="PANTHER" id="PTHR33112">
    <property type="entry name" value="DOMAIN PROTEIN, PUTATIVE-RELATED"/>
    <property type="match status" value="1"/>
</dbReference>
<feature type="non-terminal residue" evidence="2">
    <location>
        <position position="358"/>
    </location>
</feature>
<proteinExistence type="predicted"/>